<evidence type="ECO:0000256" key="2">
    <source>
        <dbReference type="ARBA" id="ARBA00022737"/>
    </source>
</evidence>
<evidence type="ECO:0000256" key="3">
    <source>
        <dbReference type="ARBA" id="ARBA00022771"/>
    </source>
</evidence>
<feature type="compositionally biased region" description="Basic and acidic residues" evidence="8">
    <location>
        <begin position="361"/>
        <end position="401"/>
    </location>
</feature>
<evidence type="ECO:0000256" key="5">
    <source>
        <dbReference type="ARBA" id="ARBA00022884"/>
    </source>
</evidence>
<keyword evidence="12" id="KW-1185">Reference proteome</keyword>
<dbReference type="EMBL" id="CAACVG010013342">
    <property type="protein sequence ID" value="VEN61712.1"/>
    <property type="molecule type" value="Genomic_DNA"/>
</dbReference>
<reference evidence="11 12" key="1">
    <citation type="submission" date="2019-01" db="EMBL/GenBank/DDBJ databases">
        <authorList>
            <person name="Sayadi A."/>
        </authorList>
    </citation>
    <scope>NUCLEOTIDE SEQUENCE [LARGE SCALE GENOMIC DNA]</scope>
</reference>
<feature type="region of interest" description="Disordered" evidence="8">
    <location>
        <begin position="65"/>
        <end position="105"/>
    </location>
</feature>
<feature type="zinc finger region" description="C3H1-type" evidence="7">
    <location>
        <begin position="162"/>
        <end position="190"/>
    </location>
</feature>
<evidence type="ECO:0000256" key="1">
    <source>
        <dbReference type="ARBA" id="ARBA00022723"/>
    </source>
</evidence>
<dbReference type="GO" id="GO:0000398">
    <property type="term" value="P:mRNA splicing, via spliceosome"/>
    <property type="evidence" value="ECO:0007669"/>
    <property type="project" value="InterPro"/>
</dbReference>
<keyword evidence="1 7" id="KW-0479">Metal-binding</keyword>
<dbReference type="InterPro" id="IPR003954">
    <property type="entry name" value="RRM_euk-type"/>
</dbReference>
<dbReference type="GO" id="GO:0089701">
    <property type="term" value="C:U2AF complex"/>
    <property type="evidence" value="ECO:0007669"/>
    <property type="project" value="InterPro"/>
</dbReference>
<accession>A0A653DQC4</accession>
<evidence type="ECO:0000313" key="12">
    <source>
        <dbReference type="Proteomes" id="UP000410492"/>
    </source>
</evidence>
<dbReference type="PROSITE" id="PS50103">
    <property type="entry name" value="ZF_C3H1"/>
    <property type="match status" value="2"/>
</dbReference>
<feature type="compositionally biased region" description="Basic and acidic residues" evidence="8">
    <location>
        <begin position="344"/>
        <end position="353"/>
    </location>
</feature>
<feature type="domain" description="C3H1-type" evidence="10">
    <location>
        <begin position="301"/>
        <end position="328"/>
    </location>
</feature>
<sequence>MAKHKEWRKLAKKLRRKRIRQQKAKLRDEKALQEQRLREQNPAYQAWLEHKQKEEALRAVQEARISEENERQWRKNEEEAQKKFREHQERQRVAREEREKQNEKIRKEWEQEQQKLKEKKEKERIEKEKEQERLEKLNEKVEWFLENGGDTPEHLKLTMETNPSKETCTFFQKTGACRFGDACSRNHVRPGISRVLLIPNFFSHYSLEKTEFEHILDSDLEHENHETYQAFREFFHDVVDELETYGRLKLFKVCCNKEHHLRGNVYVEFATTRAALKCYKGIHGRWYGGKQLTAEFCGITAWKRAICGLYFTKKCPKGSMCNYLHVFKNPKNLFSNYEDHTRIDRDRESKDGSQRNWRWSESPERTSHIDGWDSDDHYNDHRRESNRSERDSSRRNNDHKHSERRSRRFSSERDRTSETPVRRTRKRSSERRQRHRSREKSDRSSRSKRRKRSCSRS</sequence>
<evidence type="ECO:0000256" key="4">
    <source>
        <dbReference type="ARBA" id="ARBA00022833"/>
    </source>
</evidence>
<keyword evidence="4 7" id="KW-0862">Zinc</keyword>
<evidence type="ECO:0000313" key="11">
    <source>
        <dbReference type="EMBL" id="VEN61712.1"/>
    </source>
</evidence>
<dbReference type="OrthoDB" id="75923at2759"/>
<evidence type="ECO:0000256" key="8">
    <source>
        <dbReference type="SAM" id="MobiDB-lite"/>
    </source>
</evidence>
<evidence type="ECO:0000259" key="10">
    <source>
        <dbReference type="PROSITE" id="PS50103"/>
    </source>
</evidence>
<dbReference type="SUPFAM" id="SSF54928">
    <property type="entry name" value="RNA-binding domain, RBD"/>
    <property type="match status" value="1"/>
</dbReference>
<dbReference type="Pfam" id="PF00642">
    <property type="entry name" value="zf-CCCH"/>
    <property type="match status" value="1"/>
</dbReference>
<dbReference type="SMART" id="SM00361">
    <property type="entry name" value="RRM_1"/>
    <property type="match status" value="1"/>
</dbReference>
<dbReference type="PRINTS" id="PR01848">
    <property type="entry name" value="U2AUXFACTOR"/>
</dbReference>
<keyword evidence="3 7" id="KW-0863">Zinc-finger</keyword>
<gene>
    <name evidence="11" type="ORF">CALMAC_LOCUS19050</name>
</gene>
<keyword evidence="2" id="KW-0677">Repeat</keyword>
<dbReference type="PANTHER" id="PTHR12620">
    <property type="entry name" value="U2 SNRNP AUXILIARY FACTOR, SMALL SUBUNIT"/>
    <property type="match status" value="1"/>
</dbReference>
<dbReference type="Proteomes" id="UP000410492">
    <property type="component" value="Unassembled WGS sequence"/>
</dbReference>
<dbReference type="InterPro" id="IPR035979">
    <property type="entry name" value="RBD_domain_sf"/>
</dbReference>
<name>A0A653DQC4_CALMS</name>
<dbReference type="GO" id="GO:0003723">
    <property type="term" value="F:RNA binding"/>
    <property type="evidence" value="ECO:0007669"/>
    <property type="project" value="UniProtKB-UniRule"/>
</dbReference>
<dbReference type="AlphaFoldDB" id="A0A653DQC4"/>
<evidence type="ECO:0000259" key="9">
    <source>
        <dbReference type="PROSITE" id="PS50102"/>
    </source>
</evidence>
<dbReference type="Pfam" id="PF00076">
    <property type="entry name" value="RRM_1"/>
    <property type="match status" value="1"/>
</dbReference>
<evidence type="ECO:0000256" key="7">
    <source>
        <dbReference type="PROSITE-ProRule" id="PRU00723"/>
    </source>
</evidence>
<feature type="region of interest" description="Disordered" evidence="8">
    <location>
        <begin position="344"/>
        <end position="457"/>
    </location>
</feature>
<feature type="compositionally biased region" description="Basic residues" evidence="8">
    <location>
        <begin position="446"/>
        <end position="457"/>
    </location>
</feature>
<organism evidence="11 12">
    <name type="scientific">Callosobruchus maculatus</name>
    <name type="common">Southern cowpea weevil</name>
    <name type="synonym">Pulse bruchid</name>
    <dbReference type="NCBI Taxonomy" id="64391"/>
    <lineage>
        <taxon>Eukaryota</taxon>
        <taxon>Metazoa</taxon>
        <taxon>Ecdysozoa</taxon>
        <taxon>Arthropoda</taxon>
        <taxon>Hexapoda</taxon>
        <taxon>Insecta</taxon>
        <taxon>Pterygota</taxon>
        <taxon>Neoptera</taxon>
        <taxon>Endopterygota</taxon>
        <taxon>Coleoptera</taxon>
        <taxon>Polyphaga</taxon>
        <taxon>Cucujiformia</taxon>
        <taxon>Chrysomeloidea</taxon>
        <taxon>Chrysomelidae</taxon>
        <taxon>Bruchinae</taxon>
        <taxon>Bruchini</taxon>
        <taxon>Callosobruchus</taxon>
    </lineage>
</organism>
<feature type="domain" description="RRM" evidence="9">
    <location>
        <begin position="213"/>
        <end position="299"/>
    </location>
</feature>
<proteinExistence type="predicted"/>
<dbReference type="InterPro" id="IPR012677">
    <property type="entry name" value="Nucleotide-bd_a/b_plait_sf"/>
</dbReference>
<keyword evidence="5 6" id="KW-0694">RNA-binding</keyword>
<feature type="zinc finger region" description="C3H1-type" evidence="7">
    <location>
        <begin position="301"/>
        <end position="328"/>
    </location>
</feature>
<dbReference type="GO" id="GO:0008270">
    <property type="term" value="F:zinc ion binding"/>
    <property type="evidence" value="ECO:0007669"/>
    <property type="project" value="UniProtKB-KW"/>
</dbReference>
<dbReference type="InterPro" id="IPR009145">
    <property type="entry name" value="U2AF_small"/>
</dbReference>
<dbReference type="PROSITE" id="PS50102">
    <property type="entry name" value="RRM"/>
    <property type="match status" value="1"/>
</dbReference>
<dbReference type="InterPro" id="IPR000571">
    <property type="entry name" value="Znf_CCCH"/>
</dbReference>
<dbReference type="SMART" id="SM00356">
    <property type="entry name" value="ZnF_C3H1"/>
    <property type="match status" value="2"/>
</dbReference>
<feature type="compositionally biased region" description="Basic residues" evidence="8">
    <location>
        <begin position="422"/>
        <end position="438"/>
    </location>
</feature>
<dbReference type="InterPro" id="IPR000504">
    <property type="entry name" value="RRM_dom"/>
</dbReference>
<dbReference type="Gene3D" id="3.30.70.330">
    <property type="match status" value="1"/>
</dbReference>
<feature type="compositionally biased region" description="Basic and acidic residues" evidence="8">
    <location>
        <begin position="409"/>
        <end position="421"/>
    </location>
</feature>
<feature type="domain" description="C3H1-type" evidence="10">
    <location>
        <begin position="162"/>
        <end position="190"/>
    </location>
</feature>
<evidence type="ECO:0000256" key="6">
    <source>
        <dbReference type="PROSITE-ProRule" id="PRU00176"/>
    </source>
</evidence>
<protein>
    <submittedName>
        <fullName evidence="11">Uncharacterized protein</fullName>
    </submittedName>
</protein>